<gene>
    <name evidence="1" type="primary">alpha-LP_1</name>
    <name evidence="1" type="ORF">B7C42_01122</name>
</gene>
<dbReference type="RefSeq" id="WP_083904246.1">
    <property type="nucleotide sequence ID" value="NZ_JAAXOR010000005.1"/>
</dbReference>
<dbReference type="EMBL" id="NGAF01000002">
    <property type="protein sequence ID" value="OXR46157.1"/>
    <property type="molecule type" value="Genomic_DNA"/>
</dbReference>
<dbReference type="InterPro" id="IPR035070">
    <property type="entry name" value="Streptogrisin_prodomain"/>
</dbReference>
<dbReference type="InterPro" id="IPR033116">
    <property type="entry name" value="TRYPSIN_SER"/>
</dbReference>
<evidence type="ECO:0000313" key="1">
    <source>
        <dbReference type="EMBL" id="OXR46157.1"/>
    </source>
</evidence>
<dbReference type="SUPFAM" id="SSF50494">
    <property type="entry name" value="Trypsin-like serine proteases"/>
    <property type="match status" value="1"/>
</dbReference>
<organism evidence="1 2">
    <name type="scientific">Nocardia cerradoensis</name>
    <dbReference type="NCBI Taxonomy" id="85688"/>
    <lineage>
        <taxon>Bacteria</taxon>
        <taxon>Bacillati</taxon>
        <taxon>Actinomycetota</taxon>
        <taxon>Actinomycetes</taxon>
        <taxon>Mycobacteriales</taxon>
        <taxon>Nocardiaceae</taxon>
        <taxon>Nocardia</taxon>
    </lineage>
</organism>
<dbReference type="GO" id="GO:0004252">
    <property type="term" value="F:serine-type endopeptidase activity"/>
    <property type="evidence" value="ECO:0007669"/>
    <property type="project" value="InterPro"/>
</dbReference>
<dbReference type="Proteomes" id="UP000215506">
    <property type="component" value="Unassembled WGS sequence"/>
</dbReference>
<dbReference type="InterPro" id="IPR043504">
    <property type="entry name" value="Peptidase_S1_PA_chymotrypsin"/>
</dbReference>
<dbReference type="GO" id="GO:0006508">
    <property type="term" value="P:proteolysis"/>
    <property type="evidence" value="ECO:0007669"/>
    <property type="project" value="UniProtKB-KW"/>
</dbReference>
<keyword evidence="2" id="KW-1185">Reference proteome</keyword>
<evidence type="ECO:0000313" key="2">
    <source>
        <dbReference type="Proteomes" id="UP000215506"/>
    </source>
</evidence>
<dbReference type="CDD" id="cd21112">
    <property type="entry name" value="alphaLP-like"/>
    <property type="match status" value="1"/>
</dbReference>
<comment type="caution">
    <text evidence="1">The sequence shown here is derived from an EMBL/GenBank/DDBJ whole genome shotgun (WGS) entry which is preliminary data.</text>
</comment>
<dbReference type="AlphaFoldDB" id="A0A231HBS7"/>
<dbReference type="EC" id="3.4.21.12" evidence="1"/>
<dbReference type="InterPro" id="IPR018114">
    <property type="entry name" value="TRYPSIN_HIS"/>
</dbReference>
<dbReference type="PROSITE" id="PS00134">
    <property type="entry name" value="TRYPSIN_HIS"/>
    <property type="match status" value="1"/>
</dbReference>
<protein>
    <submittedName>
        <fullName evidence="1">Alpha-lytic protease</fullName>
        <ecNumber evidence="1">3.4.21.12</ecNumber>
    </submittedName>
</protein>
<sequence length="463" mass="47130">MRKLAARRATIGRASVARASMKTAAVALASTLLLGPWIATSPALADPAPAQSAADQLPPELVQAIGRDLKMSPAEYLDRAARAQQLRDYARDFRSSHPQAFAGAWLGADGKPVMAVTSLDAARIANSAGYQTRLAPISADNLESSLDQLVQWIGGLPRELSAGINSVAIDFLNSQLVLSVANTPAGHLLNLPTLIANVKVVLSPDGGGPVERRPMAGDTYISAPTSLDDSALKSVDVCSFGFNSIDAAGNALNISAGHCDPNVGKGDSEAGVYLPNLRNLKASPQFGTFVKAQLGGSTGLDYSVIKLNERAITAGMDQPSVRGANGTTLTLTGVAEPITGAPICKSGQSSTFTCGFVVADRVETALFTAAGESKTVRGFASSACTLGGDSGGAIVSGTLALGITSGSNAADAPDCKAANMDLAQYGGTATLGIPIRQILSDIDANSGGGLGAGITVRTRPIVG</sequence>
<keyword evidence="1" id="KW-0645">Protease</keyword>
<dbReference type="InterPro" id="IPR009003">
    <property type="entry name" value="Peptidase_S1_PA"/>
</dbReference>
<dbReference type="Gene3D" id="3.30.300.50">
    <property type="match status" value="1"/>
</dbReference>
<dbReference type="PROSITE" id="PS00135">
    <property type="entry name" value="TRYPSIN_SER"/>
    <property type="match status" value="1"/>
</dbReference>
<keyword evidence="1" id="KW-0378">Hydrolase</keyword>
<proteinExistence type="predicted"/>
<dbReference type="Gene3D" id="2.40.10.10">
    <property type="entry name" value="Trypsin-like serine proteases"/>
    <property type="match status" value="2"/>
</dbReference>
<accession>A0A231HBS7</accession>
<reference evidence="1 2" key="1">
    <citation type="submission" date="2017-07" db="EMBL/GenBank/DDBJ databases">
        <title>First draft Genome Sequence of Nocardia cerradoensis isolated from human infection.</title>
        <authorList>
            <person name="Carrasco G."/>
        </authorList>
    </citation>
    <scope>NUCLEOTIDE SEQUENCE [LARGE SCALE GENOMIC DNA]</scope>
    <source>
        <strain evidence="1 2">CNM20130759</strain>
    </source>
</reference>
<name>A0A231HBS7_9NOCA</name>